<keyword evidence="4" id="KW-1185">Reference proteome</keyword>
<dbReference type="InterPro" id="IPR025951">
    <property type="entry name" value="GXWXG_dom"/>
</dbReference>
<evidence type="ECO:0000259" key="1">
    <source>
        <dbReference type="Pfam" id="PF14231"/>
    </source>
</evidence>
<dbReference type="RefSeq" id="WP_378612707.1">
    <property type="nucleotide sequence ID" value="NZ_JBHSAX010000013.1"/>
</dbReference>
<feature type="domain" description="DUF4334" evidence="2">
    <location>
        <begin position="131"/>
        <end position="185"/>
    </location>
</feature>
<comment type="caution">
    <text evidence="3">The sequence shown here is derived from an EMBL/GenBank/DDBJ whole genome shotgun (WGS) entry which is preliminary data.</text>
</comment>
<dbReference type="Pfam" id="PF14232">
    <property type="entry name" value="DUF4334"/>
    <property type="match status" value="1"/>
</dbReference>
<gene>
    <name evidence="3" type="ORF">ACFO0B_13300</name>
</gene>
<dbReference type="Gene3D" id="2.40.128.580">
    <property type="entry name" value="GXWXG domain"/>
    <property type="match status" value="1"/>
</dbReference>
<sequence length="185" mass="20419">MVAIDSAATAAAELALLQQSGATPEQAWALFDGLPAARTDEVTLGRWQGEELDTGHPFAGVLVASGWYGKQFDGPEQVHPLLFADSTGAVFPVDPRRVPLTLTDKVPLAGVRLINKALPVLGIALRTRKYTARLRDIEYRGAVSVAMVYDHLPIIDHFRRVDEHTLLGIMDMRDLAEPYFFVLRR</sequence>
<name>A0ABV8DTF6_9NOCA</name>
<reference evidence="4" key="1">
    <citation type="journal article" date="2019" name="Int. J. Syst. Evol. Microbiol.">
        <title>The Global Catalogue of Microorganisms (GCM) 10K type strain sequencing project: providing services to taxonomists for standard genome sequencing and annotation.</title>
        <authorList>
            <consortium name="The Broad Institute Genomics Platform"/>
            <consortium name="The Broad Institute Genome Sequencing Center for Infectious Disease"/>
            <person name="Wu L."/>
            <person name="Ma J."/>
        </authorList>
    </citation>
    <scope>NUCLEOTIDE SEQUENCE [LARGE SCALE GENOMIC DNA]</scope>
    <source>
        <strain evidence="4">CGMCC 4.7330</strain>
    </source>
</reference>
<evidence type="ECO:0000313" key="4">
    <source>
        <dbReference type="Proteomes" id="UP001595696"/>
    </source>
</evidence>
<organism evidence="3 4">
    <name type="scientific">Nocardia jiangsuensis</name>
    <dbReference type="NCBI Taxonomy" id="1691563"/>
    <lineage>
        <taxon>Bacteria</taxon>
        <taxon>Bacillati</taxon>
        <taxon>Actinomycetota</taxon>
        <taxon>Actinomycetes</taxon>
        <taxon>Mycobacteriales</taxon>
        <taxon>Nocardiaceae</taxon>
        <taxon>Nocardia</taxon>
    </lineage>
</organism>
<dbReference type="InterPro" id="IPR025568">
    <property type="entry name" value="DUF4334"/>
</dbReference>
<protein>
    <submittedName>
        <fullName evidence="3">DUF4334 domain-containing protein</fullName>
    </submittedName>
</protein>
<dbReference type="EMBL" id="JBHSAX010000013">
    <property type="protein sequence ID" value="MFC3962965.1"/>
    <property type="molecule type" value="Genomic_DNA"/>
</dbReference>
<proteinExistence type="predicted"/>
<evidence type="ECO:0000313" key="3">
    <source>
        <dbReference type="EMBL" id="MFC3962965.1"/>
    </source>
</evidence>
<dbReference type="Proteomes" id="UP001595696">
    <property type="component" value="Unassembled WGS sequence"/>
</dbReference>
<dbReference type="Pfam" id="PF14231">
    <property type="entry name" value="GXWXG"/>
    <property type="match status" value="1"/>
</dbReference>
<accession>A0ABV8DTF6</accession>
<feature type="domain" description="GXWXG" evidence="1">
    <location>
        <begin position="29"/>
        <end position="88"/>
    </location>
</feature>
<evidence type="ECO:0000259" key="2">
    <source>
        <dbReference type="Pfam" id="PF14232"/>
    </source>
</evidence>